<evidence type="ECO:0000256" key="2">
    <source>
        <dbReference type="SAM" id="Phobius"/>
    </source>
</evidence>
<dbReference type="RefSeq" id="WP_036834403.1">
    <property type="nucleotide sequence ID" value="NZ_AVPG01000013.1"/>
</dbReference>
<dbReference type="GO" id="GO:0004222">
    <property type="term" value="F:metalloendopeptidase activity"/>
    <property type="evidence" value="ECO:0007669"/>
    <property type="project" value="TreeGrafter"/>
</dbReference>
<proteinExistence type="predicted"/>
<evidence type="ECO:0000313" key="5">
    <source>
        <dbReference type="Proteomes" id="UP000030401"/>
    </source>
</evidence>
<feature type="compositionally biased region" description="Acidic residues" evidence="1">
    <location>
        <begin position="236"/>
        <end position="269"/>
    </location>
</feature>
<dbReference type="Gene3D" id="2.70.70.10">
    <property type="entry name" value="Glucose Permease (Domain IIA)"/>
    <property type="match status" value="1"/>
</dbReference>
<dbReference type="SUPFAM" id="SSF51261">
    <property type="entry name" value="Duplicated hybrid motif"/>
    <property type="match status" value="1"/>
</dbReference>
<name>A0A0A5G5K2_9BACI</name>
<evidence type="ECO:0000256" key="1">
    <source>
        <dbReference type="SAM" id="MobiDB-lite"/>
    </source>
</evidence>
<dbReference type="PANTHER" id="PTHR21666:SF291">
    <property type="entry name" value="STAGE II SPORULATION PROTEIN Q"/>
    <property type="match status" value="1"/>
</dbReference>
<protein>
    <recommendedName>
        <fullName evidence="3">M23ase beta-sheet core domain-containing protein</fullName>
    </recommendedName>
</protein>
<dbReference type="CDD" id="cd12797">
    <property type="entry name" value="M23_peptidase"/>
    <property type="match status" value="1"/>
</dbReference>
<dbReference type="EMBL" id="AVPG01000013">
    <property type="protein sequence ID" value="KGX86433.1"/>
    <property type="molecule type" value="Genomic_DNA"/>
</dbReference>
<accession>A0A0A5G5K2</accession>
<sequence>MREEENNNVSKNSWKRIFRKKWFFPSVYLMTAALLLTAVVWYQNAATDDQADPSEGTNVDSYDSGYDDNDAEPVMEQTENLNMPVQDQEQMVIKTKFYDVSASKEEKEQALILYNSSYHQSKGVSIAQENGESFDVNASASGTVTEIKEDPLFGNVVELTHEDDVTTKYMSLDDVQVEAGEVIQQGDLLGTAGQSLAGQETGMHVHFEVRKAGTAVDPETYFNQPLSELEAKEPKEEEESSVEPKEGEDEGPQEDDQPDERDQPGDEQTDPSNGEQAEHPMEDDGDDEGDATEEQQDMDSSISMMNA</sequence>
<dbReference type="STRING" id="1385512.N784_04580"/>
<keyword evidence="2" id="KW-0812">Transmembrane</keyword>
<dbReference type="InterPro" id="IPR016047">
    <property type="entry name" value="M23ase_b-sheet_dom"/>
</dbReference>
<feature type="domain" description="M23ase beta-sheet core" evidence="3">
    <location>
        <begin position="120"/>
        <end position="218"/>
    </location>
</feature>
<feature type="region of interest" description="Disordered" evidence="1">
    <location>
        <begin position="224"/>
        <end position="307"/>
    </location>
</feature>
<keyword evidence="5" id="KW-1185">Reference proteome</keyword>
<reference evidence="4 5" key="1">
    <citation type="submission" date="2013-08" db="EMBL/GenBank/DDBJ databases">
        <authorList>
            <person name="Huang J."/>
            <person name="Wang G."/>
        </authorList>
    </citation>
    <scope>NUCLEOTIDE SEQUENCE [LARGE SCALE GENOMIC DNA]</scope>
    <source>
        <strain evidence="4 5">JSM 072002</strain>
    </source>
</reference>
<dbReference type="InterPro" id="IPR011055">
    <property type="entry name" value="Dup_hybrid_motif"/>
</dbReference>
<dbReference type="PANTHER" id="PTHR21666">
    <property type="entry name" value="PEPTIDASE-RELATED"/>
    <property type="match status" value="1"/>
</dbReference>
<feature type="region of interest" description="Disordered" evidence="1">
    <location>
        <begin position="48"/>
        <end position="70"/>
    </location>
</feature>
<feature type="compositionally biased region" description="Polar residues" evidence="1">
    <location>
        <begin position="298"/>
        <end position="307"/>
    </location>
</feature>
<comment type="caution">
    <text evidence="4">The sequence shown here is derived from an EMBL/GenBank/DDBJ whole genome shotgun (WGS) entry which is preliminary data.</text>
</comment>
<dbReference type="Proteomes" id="UP000030401">
    <property type="component" value="Unassembled WGS sequence"/>
</dbReference>
<dbReference type="OrthoDB" id="2050153at2"/>
<keyword evidence="2" id="KW-1133">Transmembrane helix</keyword>
<organism evidence="4 5">
    <name type="scientific">Pontibacillus litoralis JSM 072002</name>
    <dbReference type="NCBI Taxonomy" id="1385512"/>
    <lineage>
        <taxon>Bacteria</taxon>
        <taxon>Bacillati</taxon>
        <taxon>Bacillota</taxon>
        <taxon>Bacilli</taxon>
        <taxon>Bacillales</taxon>
        <taxon>Bacillaceae</taxon>
        <taxon>Pontibacillus</taxon>
    </lineage>
</organism>
<feature type="transmembrane region" description="Helical" evidence="2">
    <location>
        <begin position="21"/>
        <end position="42"/>
    </location>
</feature>
<feature type="compositionally biased region" description="Acidic residues" evidence="1">
    <location>
        <begin position="283"/>
        <end position="297"/>
    </location>
</feature>
<evidence type="ECO:0000259" key="3">
    <source>
        <dbReference type="Pfam" id="PF01551"/>
    </source>
</evidence>
<dbReference type="AlphaFoldDB" id="A0A0A5G5K2"/>
<dbReference type="InterPro" id="IPR050570">
    <property type="entry name" value="Cell_wall_metabolism_enzyme"/>
</dbReference>
<keyword evidence="2" id="KW-0472">Membrane</keyword>
<dbReference type="Pfam" id="PF01551">
    <property type="entry name" value="Peptidase_M23"/>
    <property type="match status" value="1"/>
</dbReference>
<dbReference type="eggNOG" id="COG0739">
    <property type="taxonomic scope" value="Bacteria"/>
</dbReference>
<evidence type="ECO:0000313" key="4">
    <source>
        <dbReference type="EMBL" id="KGX86433.1"/>
    </source>
</evidence>
<gene>
    <name evidence="4" type="ORF">N784_04580</name>
</gene>